<feature type="domain" description="N-acetyltransferase" evidence="1">
    <location>
        <begin position="1"/>
        <end position="134"/>
    </location>
</feature>
<dbReference type="RefSeq" id="WP_316016528.1">
    <property type="nucleotide sequence ID" value="NZ_JAWDID010000002.1"/>
</dbReference>
<dbReference type="Proteomes" id="UP001254257">
    <property type="component" value="Unassembled WGS sequence"/>
</dbReference>
<accession>A0ABU3S1J5</accession>
<dbReference type="InterPro" id="IPR000182">
    <property type="entry name" value="GNAT_dom"/>
</dbReference>
<sequence length="134" mass="14968">MLESYLSELSAFGDMDGDYPYFDAYWQDVDARWPYLFLEGESPVGFALVRAPEEGGVDFSMAEFSIVPGSRQRGYGRMMASAVMRRHPGSWNVAIMAGNEPAKAFWPKAIAAADAQRVRHGLDEDGPFYRFVIG</sequence>
<dbReference type="CDD" id="cd04301">
    <property type="entry name" value="NAT_SF"/>
    <property type="match status" value="1"/>
</dbReference>
<dbReference type="PROSITE" id="PS51186">
    <property type="entry name" value="GNAT"/>
    <property type="match status" value="1"/>
</dbReference>
<dbReference type="SUPFAM" id="SSF55729">
    <property type="entry name" value="Acyl-CoA N-acyltransferases (Nat)"/>
    <property type="match status" value="1"/>
</dbReference>
<dbReference type="Pfam" id="PF00583">
    <property type="entry name" value="Acetyltransf_1"/>
    <property type="match status" value="1"/>
</dbReference>
<gene>
    <name evidence="2" type="ORF">RKE40_01745</name>
</gene>
<proteinExistence type="predicted"/>
<protein>
    <recommendedName>
        <fullName evidence="1">N-acetyltransferase domain-containing protein</fullName>
    </recommendedName>
</protein>
<dbReference type="EMBL" id="JAWDID010000002">
    <property type="protein sequence ID" value="MDU0338582.1"/>
    <property type="molecule type" value="Genomic_DNA"/>
</dbReference>
<organism evidence="2 3">
    <name type="scientific">Bosea rubneri</name>
    <dbReference type="NCBI Taxonomy" id="3075434"/>
    <lineage>
        <taxon>Bacteria</taxon>
        <taxon>Pseudomonadati</taxon>
        <taxon>Pseudomonadota</taxon>
        <taxon>Alphaproteobacteria</taxon>
        <taxon>Hyphomicrobiales</taxon>
        <taxon>Boseaceae</taxon>
        <taxon>Bosea</taxon>
    </lineage>
</organism>
<evidence type="ECO:0000313" key="2">
    <source>
        <dbReference type="EMBL" id="MDU0338582.1"/>
    </source>
</evidence>
<keyword evidence="3" id="KW-1185">Reference proteome</keyword>
<dbReference type="InterPro" id="IPR016181">
    <property type="entry name" value="Acyl_CoA_acyltransferase"/>
</dbReference>
<name>A0ABU3S1J5_9HYPH</name>
<comment type="caution">
    <text evidence="2">The sequence shown here is derived from an EMBL/GenBank/DDBJ whole genome shotgun (WGS) entry which is preliminary data.</text>
</comment>
<evidence type="ECO:0000313" key="3">
    <source>
        <dbReference type="Proteomes" id="UP001254257"/>
    </source>
</evidence>
<dbReference type="Gene3D" id="3.40.630.30">
    <property type="match status" value="1"/>
</dbReference>
<reference evidence="2 3" key="1">
    <citation type="submission" date="2023-09" db="EMBL/GenBank/DDBJ databases">
        <title>Whole genome shotgun sequencing (WGS) of Bosea sp. ZW T0_25, isolated from stored onions (Allium cepa).</title>
        <authorList>
            <person name="Stoll D.A."/>
            <person name="Huch M."/>
        </authorList>
    </citation>
    <scope>NUCLEOTIDE SEQUENCE [LARGE SCALE GENOMIC DNA]</scope>
    <source>
        <strain evidence="2 3">ZW T0_25</strain>
    </source>
</reference>
<evidence type="ECO:0000259" key="1">
    <source>
        <dbReference type="PROSITE" id="PS51186"/>
    </source>
</evidence>